<dbReference type="SUPFAM" id="SSF52218">
    <property type="entry name" value="Flavoproteins"/>
    <property type="match status" value="1"/>
</dbReference>
<dbReference type="Gene3D" id="3.40.50.360">
    <property type="match status" value="1"/>
</dbReference>
<sequence length="1119" mass="123817">MACPYKKEPNLKPDDVVEPSIDGPGEPIPHPPEKWLIGNAGEIDPTFFISSVWRLADIYGPIYSLKLFGRNVVVISSYELVNEVCDESRFEKTTKGNLETLRALVGSGLFTAYSDEHDWYIGHRILIPAMGPIAVRRMFDQMVDCVSQMILKWDRLGPDHEVSGPDDFSRLTFDVIGLCAMNYRFNCFYAEEPPRFMTAMAEALVEAGKATNRMAVENTLRYFSRRRMAENIEYMHSICDAVIAERRANPRPELNDLLNVMMHGKDPVSGESMSDELISNEFLTFLIAGHETTSGTMNFMMYNLLKHPDKLQKCYQEVDEVLGDNALELEHIPKLKYLWATMRETLRYLGPISSIQRHSKRETVIGGRYRVQPDWAIMLNFRGLHHDTSVYGADADEFRPERFLGGGWEQNPQNAWKAFGTGARGCPGKAIAEQEMITAWALIFQRFNVELADPEYQLKIKPTLTIKPDDFKFKARRRPGKDRMVGLAGAPHKDKVYPAAGQRKTAKHDASKKSEANESADLKPLSIFFGGISNTCKTYGEDFQHDAPGFGFQVPDGVRNLDEAVENLPKDRPVLIITSSYEGQPPDNAKGFVAWLETRAAAGDDNLLKGVSYAVFGAGNKDWVRTFHRIPRLVDSLMEQLGATRVALMGLVDVSEDILGPWEDWKAGLVPVLRKLSGATTEVTAEEIKVEVVHPEAPAKLAGPEITSGIVLSNTEAVKAGVGPQKKHMEVLLPPGQRYQSGDYLVVLPVNPREQIRRVMNRFGLHPDDLLAVTGTSKEYLIGFQDEHMTAYELIGTRVELATPASQRQVATLAAKLPASEKLKTLASDASTYRSDVLEKRVSVLDLLEEIPSCDLSLAEYLAMLQPLAPRQYSISSSPLAYPPVPSAASFPKHTAADDDSTTCLTCSIIYDVLEGAPALSGRGSFTGVASSYLSNLPPGSRLRCSVRGTASSKFRLPPDPKTPVVMVAAGTGIAPMRAFVQERAAVAGARGGPAALGPAVLFYGCRDHEEDFLYGDELAAWEAAGAVKVRPAFSRRAPQEQATAHVDEVVWAGREEVRDLFKAGARVLVCGSASRLGRSTHEVCVRIYREGHPEVSAEEAEEWMLKQKEDRYLSDVFG</sequence>
<gene>
    <name evidence="18" type="ORF">SLS63_000685</name>
</gene>
<dbReference type="Proteomes" id="UP001430848">
    <property type="component" value="Unassembled WGS sequence"/>
</dbReference>
<protein>
    <recommendedName>
        <fullName evidence="14">Bifunctional cytochrome P450/NADPH--P450 reductase</fullName>
    </recommendedName>
    <domain>
        <recommendedName>
            <fullName evidence="14">Cytochrome P450</fullName>
            <ecNumber evidence="14">1.14.14.1</ecNumber>
        </recommendedName>
    </domain>
    <domain>
        <recommendedName>
            <fullName evidence="14">NADPH--cytochrome P450 reductase</fullName>
            <ecNumber evidence="14">1.6.2.4</ecNumber>
        </recommendedName>
    </domain>
</protein>
<evidence type="ECO:0000313" key="19">
    <source>
        <dbReference type="Proteomes" id="UP001430848"/>
    </source>
</evidence>
<dbReference type="InterPro" id="IPR036396">
    <property type="entry name" value="Cyt_P450_sf"/>
</dbReference>
<keyword evidence="3 14" id="KW-0813">Transport</keyword>
<evidence type="ECO:0000256" key="3">
    <source>
        <dbReference type="ARBA" id="ARBA00022448"/>
    </source>
</evidence>
<dbReference type="InterPro" id="IPR039261">
    <property type="entry name" value="FNR_nucleotide-bd"/>
</dbReference>
<evidence type="ECO:0000256" key="15">
    <source>
        <dbReference type="SAM" id="MobiDB-lite"/>
    </source>
</evidence>
<organism evidence="18 19">
    <name type="scientific">Diaporthe eres</name>
    <name type="common">Phomopsis oblonga</name>
    <dbReference type="NCBI Taxonomy" id="83184"/>
    <lineage>
        <taxon>Eukaryota</taxon>
        <taxon>Fungi</taxon>
        <taxon>Dikarya</taxon>
        <taxon>Ascomycota</taxon>
        <taxon>Pezizomycotina</taxon>
        <taxon>Sordariomycetes</taxon>
        <taxon>Sordariomycetidae</taxon>
        <taxon>Diaporthales</taxon>
        <taxon>Diaporthaceae</taxon>
        <taxon>Diaporthe</taxon>
        <taxon>Diaporthe eres species complex</taxon>
    </lineage>
</organism>
<dbReference type="InterPro" id="IPR023206">
    <property type="entry name" value="Bifunctional_P450_P450_red"/>
</dbReference>
<dbReference type="InterPro" id="IPR017938">
    <property type="entry name" value="Riboflavin_synthase-like_b-brl"/>
</dbReference>
<dbReference type="Pfam" id="PF00258">
    <property type="entry name" value="Flavodoxin_1"/>
    <property type="match status" value="1"/>
</dbReference>
<feature type="domain" description="FAD-binding FR-type" evidence="17">
    <location>
        <begin position="704"/>
        <end position="958"/>
    </location>
</feature>
<evidence type="ECO:0000256" key="4">
    <source>
        <dbReference type="ARBA" id="ARBA00022617"/>
    </source>
</evidence>
<dbReference type="CDD" id="cd06206">
    <property type="entry name" value="bifunctional_CYPOR"/>
    <property type="match status" value="1"/>
</dbReference>
<evidence type="ECO:0000313" key="18">
    <source>
        <dbReference type="EMBL" id="KAK7741132.1"/>
    </source>
</evidence>
<comment type="similarity">
    <text evidence="2 14">In the N-terminal section; belongs to the cytochrome P450 family.</text>
</comment>
<keyword evidence="10 14" id="KW-0249">Electron transport</keyword>
<evidence type="ECO:0000256" key="14">
    <source>
        <dbReference type="PIRNR" id="PIRNR000209"/>
    </source>
</evidence>
<dbReference type="InterPro" id="IPR017927">
    <property type="entry name" value="FAD-bd_FR_type"/>
</dbReference>
<dbReference type="PROSITE" id="PS50902">
    <property type="entry name" value="FLAVODOXIN_LIKE"/>
    <property type="match status" value="1"/>
</dbReference>
<accession>A0ABR1PN48</accession>
<evidence type="ECO:0000256" key="6">
    <source>
        <dbReference type="ARBA" id="ARBA00022643"/>
    </source>
</evidence>
<evidence type="ECO:0000259" key="16">
    <source>
        <dbReference type="PROSITE" id="PS50902"/>
    </source>
</evidence>
<comment type="cofactor">
    <cofactor evidence="14">
        <name>FAD</name>
        <dbReference type="ChEBI" id="CHEBI:57692"/>
    </cofactor>
    <cofactor evidence="14">
        <name>FMN</name>
        <dbReference type="ChEBI" id="CHEBI:58210"/>
    </cofactor>
</comment>
<keyword evidence="13 14" id="KW-0503">Monooxygenase</keyword>
<dbReference type="PRINTS" id="PR00371">
    <property type="entry name" value="FPNCR"/>
</dbReference>
<feature type="region of interest" description="Disordered" evidence="15">
    <location>
        <begin position="1"/>
        <end position="25"/>
    </location>
</feature>
<keyword evidence="5 14" id="KW-0285">Flavoprotein</keyword>
<comment type="catalytic activity">
    <reaction evidence="14">
        <text>an organic molecule + reduced [NADPH--hemoprotein reductase] + O2 = an alcohol + oxidized [NADPH--hemoprotein reductase] + H2O + H(+)</text>
        <dbReference type="Rhea" id="RHEA:17149"/>
        <dbReference type="Rhea" id="RHEA-COMP:11964"/>
        <dbReference type="Rhea" id="RHEA-COMP:11965"/>
        <dbReference type="ChEBI" id="CHEBI:15377"/>
        <dbReference type="ChEBI" id="CHEBI:15378"/>
        <dbReference type="ChEBI" id="CHEBI:15379"/>
        <dbReference type="ChEBI" id="CHEBI:30879"/>
        <dbReference type="ChEBI" id="CHEBI:57618"/>
        <dbReference type="ChEBI" id="CHEBI:58210"/>
        <dbReference type="ChEBI" id="CHEBI:142491"/>
        <dbReference type="EC" id="1.14.14.1"/>
    </reaction>
</comment>
<dbReference type="PIRSF" id="PIRSF000209">
    <property type="entry name" value="Bifunctional_P450_P450R"/>
    <property type="match status" value="1"/>
</dbReference>
<keyword evidence="19" id="KW-1185">Reference proteome</keyword>
<dbReference type="Pfam" id="PF00667">
    <property type="entry name" value="FAD_binding_1"/>
    <property type="match status" value="1"/>
</dbReference>
<dbReference type="PROSITE" id="PS51384">
    <property type="entry name" value="FAD_FR"/>
    <property type="match status" value="1"/>
</dbReference>
<keyword evidence="8 14" id="KW-0274">FAD</keyword>
<dbReference type="Gene3D" id="1.20.990.10">
    <property type="entry name" value="NADPH-cytochrome p450 Reductase, Chain A, domain 3"/>
    <property type="match status" value="1"/>
</dbReference>
<keyword evidence="7 14" id="KW-0479">Metal-binding</keyword>
<dbReference type="InterPro" id="IPR023173">
    <property type="entry name" value="NADPH_Cyt_P450_Rdtase_alpha"/>
</dbReference>
<evidence type="ECO:0000256" key="11">
    <source>
        <dbReference type="ARBA" id="ARBA00023002"/>
    </source>
</evidence>
<keyword evidence="12 14" id="KW-0408">Iron</keyword>
<keyword evidence="9 14" id="KW-0521">NADP</keyword>
<dbReference type="InterPro" id="IPR001433">
    <property type="entry name" value="OxRdtase_FAD/NAD-bd"/>
</dbReference>
<evidence type="ECO:0000256" key="9">
    <source>
        <dbReference type="ARBA" id="ARBA00022857"/>
    </source>
</evidence>
<dbReference type="SUPFAM" id="SSF52343">
    <property type="entry name" value="Ferredoxin reductase-like, C-terminal NADP-linked domain"/>
    <property type="match status" value="1"/>
</dbReference>
<dbReference type="CDD" id="cd11068">
    <property type="entry name" value="CYP120A1"/>
    <property type="match status" value="1"/>
</dbReference>
<keyword evidence="4 14" id="KW-0349">Heme</keyword>
<evidence type="ECO:0000259" key="17">
    <source>
        <dbReference type="PROSITE" id="PS51384"/>
    </source>
</evidence>
<dbReference type="SUPFAM" id="SSF63380">
    <property type="entry name" value="Riboflavin synthase domain-like"/>
    <property type="match status" value="1"/>
</dbReference>
<evidence type="ECO:0000256" key="7">
    <source>
        <dbReference type="ARBA" id="ARBA00022723"/>
    </source>
</evidence>
<dbReference type="Pfam" id="PF00067">
    <property type="entry name" value="p450"/>
    <property type="match status" value="1"/>
</dbReference>
<evidence type="ECO:0000256" key="8">
    <source>
        <dbReference type="ARBA" id="ARBA00022827"/>
    </source>
</evidence>
<dbReference type="PANTHER" id="PTHR19384">
    <property type="entry name" value="NITRIC OXIDE SYNTHASE-RELATED"/>
    <property type="match status" value="1"/>
</dbReference>
<evidence type="ECO:0000256" key="1">
    <source>
        <dbReference type="ARBA" id="ARBA00001971"/>
    </source>
</evidence>
<evidence type="ECO:0000256" key="10">
    <source>
        <dbReference type="ARBA" id="ARBA00022982"/>
    </source>
</evidence>
<dbReference type="EC" id="1.6.2.4" evidence="14"/>
<dbReference type="Gene3D" id="2.40.30.10">
    <property type="entry name" value="Translation factors"/>
    <property type="match status" value="1"/>
</dbReference>
<comment type="caution">
    <text evidence="18">The sequence shown here is derived from an EMBL/GenBank/DDBJ whole genome shotgun (WGS) entry which is preliminary data.</text>
</comment>
<feature type="domain" description="Flavodoxin-like" evidence="16">
    <location>
        <begin position="525"/>
        <end position="670"/>
    </location>
</feature>
<evidence type="ECO:0000256" key="2">
    <source>
        <dbReference type="ARBA" id="ARBA00010018"/>
    </source>
</evidence>
<proteinExistence type="inferred from homology"/>
<comment type="catalytic activity">
    <reaction evidence="14">
        <text>2 oxidized [cytochrome P450] + NADPH = 2 reduced [cytochrome P450] + NADP(+) + H(+)</text>
        <dbReference type="Rhea" id="RHEA:24040"/>
        <dbReference type="Rhea" id="RHEA-COMP:14627"/>
        <dbReference type="Rhea" id="RHEA-COMP:14628"/>
        <dbReference type="ChEBI" id="CHEBI:15378"/>
        <dbReference type="ChEBI" id="CHEBI:55376"/>
        <dbReference type="ChEBI" id="CHEBI:57783"/>
        <dbReference type="ChEBI" id="CHEBI:58349"/>
        <dbReference type="ChEBI" id="CHEBI:60344"/>
        <dbReference type="EC" id="1.6.2.4"/>
    </reaction>
</comment>
<dbReference type="InterPro" id="IPR003097">
    <property type="entry name" value="CysJ-like_FAD-binding"/>
</dbReference>
<feature type="compositionally biased region" description="Basic and acidic residues" evidence="15">
    <location>
        <begin position="507"/>
        <end position="516"/>
    </location>
</feature>
<evidence type="ECO:0000256" key="13">
    <source>
        <dbReference type="ARBA" id="ARBA00023033"/>
    </source>
</evidence>
<feature type="region of interest" description="Disordered" evidence="15">
    <location>
        <begin position="495"/>
        <end position="518"/>
    </location>
</feature>
<evidence type="ECO:0000256" key="5">
    <source>
        <dbReference type="ARBA" id="ARBA00022630"/>
    </source>
</evidence>
<feature type="compositionally biased region" description="Basic and acidic residues" evidence="15">
    <location>
        <begin position="1"/>
        <end position="15"/>
    </location>
</feature>
<dbReference type="InterPro" id="IPR017972">
    <property type="entry name" value="Cyt_P450_CS"/>
</dbReference>
<dbReference type="SUPFAM" id="SSF48264">
    <property type="entry name" value="Cytochrome P450"/>
    <property type="match status" value="1"/>
</dbReference>
<evidence type="ECO:0000256" key="12">
    <source>
        <dbReference type="ARBA" id="ARBA00023004"/>
    </source>
</evidence>
<comment type="cofactor">
    <cofactor evidence="1 14">
        <name>heme</name>
        <dbReference type="ChEBI" id="CHEBI:30413"/>
    </cofactor>
</comment>
<dbReference type="InterPro" id="IPR008254">
    <property type="entry name" value="Flavodoxin/NO_synth"/>
</dbReference>
<name>A0ABR1PN48_DIAER</name>
<dbReference type="EMBL" id="JAKNSF020000002">
    <property type="protein sequence ID" value="KAK7741132.1"/>
    <property type="molecule type" value="Genomic_DNA"/>
</dbReference>
<reference evidence="18 19" key="1">
    <citation type="submission" date="2024-02" db="EMBL/GenBank/DDBJ databases">
        <title>De novo assembly and annotation of 12 fungi associated with fruit tree decline syndrome in Ontario, Canada.</title>
        <authorList>
            <person name="Sulman M."/>
            <person name="Ellouze W."/>
            <person name="Ilyukhin E."/>
        </authorList>
    </citation>
    <scope>NUCLEOTIDE SEQUENCE [LARGE SCALE GENOMIC DNA]</scope>
    <source>
        <strain evidence="18 19">M169</strain>
    </source>
</reference>
<dbReference type="PROSITE" id="PS00086">
    <property type="entry name" value="CYTOCHROME_P450"/>
    <property type="match status" value="1"/>
</dbReference>
<dbReference type="InterPro" id="IPR029039">
    <property type="entry name" value="Flavoprotein-like_sf"/>
</dbReference>
<keyword evidence="6 14" id="KW-0288">FMN</keyword>
<dbReference type="InterPro" id="IPR001128">
    <property type="entry name" value="Cyt_P450"/>
</dbReference>
<dbReference type="PANTHER" id="PTHR19384:SF127">
    <property type="entry name" value="BIFUNCTIONAL CYTOCHROME P450_NADPH--P450 REDUCTASE"/>
    <property type="match status" value="1"/>
</dbReference>
<keyword evidence="11 14" id="KW-0560">Oxidoreductase</keyword>
<dbReference type="Pfam" id="PF00175">
    <property type="entry name" value="NAD_binding_1"/>
    <property type="match status" value="1"/>
</dbReference>
<dbReference type="Gene3D" id="3.40.50.80">
    <property type="entry name" value="Nucleotide-binding domain of ferredoxin-NADP reductase (FNR) module"/>
    <property type="match status" value="1"/>
</dbReference>
<dbReference type="EC" id="1.14.14.1" evidence="14"/>
<dbReference type="InterPro" id="IPR001709">
    <property type="entry name" value="Flavoprot_Pyr_Nucl_cyt_Rdtase"/>
</dbReference>
<dbReference type="Gene3D" id="1.10.630.10">
    <property type="entry name" value="Cytochrome P450"/>
    <property type="match status" value="1"/>
</dbReference>